<dbReference type="PROSITE" id="PS50943">
    <property type="entry name" value="HTH_CROC1"/>
    <property type="match status" value="1"/>
</dbReference>
<dbReference type="CDD" id="cd00093">
    <property type="entry name" value="HTH_XRE"/>
    <property type="match status" value="1"/>
</dbReference>
<organism evidence="3 5">
    <name type="scientific">Dickeya solani</name>
    <dbReference type="NCBI Taxonomy" id="1089444"/>
    <lineage>
        <taxon>Bacteria</taxon>
        <taxon>Pseudomonadati</taxon>
        <taxon>Pseudomonadota</taxon>
        <taxon>Gammaproteobacteria</taxon>
        <taxon>Enterobacterales</taxon>
        <taxon>Pectobacteriaceae</taxon>
        <taxon>Dickeya</taxon>
    </lineage>
</organism>
<evidence type="ECO:0000313" key="5">
    <source>
        <dbReference type="Proteomes" id="UP001304423"/>
    </source>
</evidence>
<name>A0AAX4EXN4_9GAMM</name>
<dbReference type="Gene3D" id="1.10.260.40">
    <property type="entry name" value="lambda repressor-like DNA-binding domains"/>
    <property type="match status" value="1"/>
</dbReference>
<dbReference type="RefSeq" id="WP_013318577.1">
    <property type="nucleotide sequence ID" value="NZ_CP104920.1"/>
</dbReference>
<protein>
    <submittedName>
        <fullName evidence="3">Helix-turn-helix transcriptional regulator</fullName>
    </submittedName>
</protein>
<gene>
    <name evidence="2" type="ORF">RUJ08_12655</name>
    <name evidence="3" type="ORF">RXA29_19840</name>
</gene>
<dbReference type="SMART" id="SM00530">
    <property type="entry name" value="HTH_XRE"/>
    <property type="match status" value="1"/>
</dbReference>
<proteinExistence type="predicted"/>
<reference evidence="2 4" key="1">
    <citation type="submission" date="2023-10" db="EMBL/GenBank/DDBJ databases">
        <title>Clonality and diversity in the soft rot Dickeya solani phytopathogen.</title>
        <authorList>
            <person name="Pedron J."/>
            <person name="Van Gijisegem F."/>
            <person name="Portier P."/>
            <person name="Taghouti G."/>
        </authorList>
    </citation>
    <scope>NUCLEOTIDE SEQUENCE [LARGE SCALE GENOMIC DNA]</scope>
    <source>
        <strain evidence="2 4">FVG2-MFV017-A9</strain>
    </source>
</reference>
<dbReference type="InterPro" id="IPR001387">
    <property type="entry name" value="Cro/C1-type_HTH"/>
</dbReference>
<keyword evidence="4" id="KW-1185">Reference proteome</keyword>
<evidence type="ECO:0000313" key="2">
    <source>
        <dbReference type="EMBL" id="MDV7042975.1"/>
    </source>
</evidence>
<dbReference type="EMBL" id="JAWLLM010000013">
    <property type="protein sequence ID" value="MDV7042975.1"/>
    <property type="molecule type" value="Genomic_DNA"/>
</dbReference>
<sequence length="84" mass="9752">MASIYSFEYQIIIKTLREARIRNGMTQENLASFLGRPQSFVAKIENGERRLDVVEFVHIAHLLSVDHSAVLEKIIIKIHKDKFK</sequence>
<dbReference type="InterPro" id="IPR010982">
    <property type="entry name" value="Lambda_DNA-bd_dom_sf"/>
</dbReference>
<dbReference type="AlphaFoldDB" id="A0AAX4EXN4"/>
<feature type="domain" description="HTH cro/C1-type" evidence="1">
    <location>
        <begin position="16"/>
        <end position="70"/>
    </location>
</feature>
<evidence type="ECO:0000313" key="4">
    <source>
        <dbReference type="Proteomes" id="UP001187868"/>
    </source>
</evidence>
<evidence type="ECO:0000313" key="3">
    <source>
        <dbReference type="EMBL" id="WOA52102.1"/>
    </source>
</evidence>
<dbReference type="GO" id="GO:0003677">
    <property type="term" value="F:DNA binding"/>
    <property type="evidence" value="ECO:0007669"/>
    <property type="project" value="InterPro"/>
</dbReference>
<accession>A0AAX4EXN4</accession>
<dbReference type="Proteomes" id="UP001187868">
    <property type="component" value="Unassembled WGS sequence"/>
</dbReference>
<dbReference type="Pfam" id="PF01381">
    <property type="entry name" value="HTH_3"/>
    <property type="match status" value="1"/>
</dbReference>
<dbReference type="EMBL" id="CP136339">
    <property type="protein sequence ID" value="WOA52102.1"/>
    <property type="molecule type" value="Genomic_DNA"/>
</dbReference>
<evidence type="ECO:0000259" key="1">
    <source>
        <dbReference type="PROSITE" id="PS50943"/>
    </source>
</evidence>
<dbReference type="SUPFAM" id="SSF47413">
    <property type="entry name" value="lambda repressor-like DNA-binding domains"/>
    <property type="match status" value="1"/>
</dbReference>
<reference evidence="3" key="2">
    <citation type="submission" date="2023-10" db="EMBL/GenBank/DDBJ databases">
        <title>Clonality and diversity in the soft rot Dickeya solani phytopathogen.</title>
        <authorList>
            <person name="Pedron J."/>
            <person name="Van Gijsegem F."/>
            <person name="Portier P."/>
            <person name="Taghouti G."/>
        </authorList>
    </citation>
    <scope>NUCLEOTIDE SEQUENCE</scope>
    <source>
        <strain evidence="3">CFBP5647</strain>
    </source>
</reference>
<dbReference type="Proteomes" id="UP001304423">
    <property type="component" value="Chromosome"/>
</dbReference>